<protein>
    <recommendedName>
        <fullName evidence="2">DUF8093 domain-containing protein</fullName>
    </recommendedName>
</protein>
<evidence type="ECO:0000259" key="2">
    <source>
        <dbReference type="Pfam" id="PF26362"/>
    </source>
</evidence>
<reference evidence="4" key="1">
    <citation type="submission" date="2017-09" db="EMBL/GenBank/DDBJ databases">
        <authorList>
            <person name="Palmer M."/>
            <person name="Steenkamp E.T."/>
            <person name="Coetzee M.P."/>
            <person name="Avontuur J.R."/>
            <person name="Van Zyl E."/>
            <person name="Chan W.-Y."/>
            <person name="Blom J."/>
            <person name="Venter S.N."/>
        </authorList>
    </citation>
    <scope>NUCLEOTIDE SEQUENCE [LARGE SCALE GENOMIC DNA]</scope>
    <source>
        <strain evidence="4">QC88-366</strain>
    </source>
</reference>
<evidence type="ECO:0000313" key="4">
    <source>
        <dbReference type="Proteomes" id="UP000236345"/>
    </source>
</evidence>
<organism evidence="3 4">
    <name type="scientific">Mixta theicola</name>
    <dbReference type="NCBI Taxonomy" id="1458355"/>
    <lineage>
        <taxon>Bacteria</taxon>
        <taxon>Pseudomonadati</taxon>
        <taxon>Pseudomonadota</taxon>
        <taxon>Gammaproteobacteria</taxon>
        <taxon>Enterobacterales</taxon>
        <taxon>Erwiniaceae</taxon>
        <taxon>Mixta</taxon>
    </lineage>
</organism>
<evidence type="ECO:0000313" key="3">
    <source>
        <dbReference type="EMBL" id="PNS10370.1"/>
    </source>
</evidence>
<dbReference type="AlphaFoldDB" id="A0A2K1Q5Q2"/>
<dbReference type="InterPro" id="IPR058406">
    <property type="entry name" value="DUF8093"/>
</dbReference>
<dbReference type="RefSeq" id="WP_103061001.1">
    <property type="nucleotide sequence ID" value="NZ_BSOF01000029.1"/>
</dbReference>
<keyword evidence="4" id="KW-1185">Reference proteome</keyword>
<dbReference type="Proteomes" id="UP000236345">
    <property type="component" value="Unassembled WGS sequence"/>
</dbReference>
<accession>A0A2K1Q5Q2</accession>
<dbReference type="PANTHER" id="PTHR34319">
    <property type="entry name" value="MAJOR EXPORTED PROTEIN"/>
    <property type="match status" value="1"/>
</dbReference>
<name>A0A2K1Q5Q2_9GAMM</name>
<dbReference type="OrthoDB" id="6004892at2"/>
<dbReference type="Pfam" id="PF26362">
    <property type="entry name" value="DUF8093"/>
    <property type="match status" value="1"/>
</dbReference>
<feature type="region of interest" description="Disordered" evidence="1">
    <location>
        <begin position="136"/>
        <end position="163"/>
    </location>
</feature>
<dbReference type="PANTHER" id="PTHR34319:SF7">
    <property type="entry name" value="HNH ENDONUCLEASE DOMAIN-CONTAINING PROTEIN"/>
    <property type="match status" value="1"/>
</dbReference>
<dbReference type="InterPro" id="IPR052947">
    <property type="entry name" value="T6SS_Hcp1_domain"/>
</dbReference>
<feature type="domain" description="DUF8093" evidence="2">
    <location>
        <begin position="9"/>
        <end position="148"/>
    </location>
</feature>
<comment type="caution">
    <text evidence="3">The sequence shown here is derived from an EMBL/GenBank/DDBJ whole genome shotgun (WGS) entry which is preliminary data.</text>
</comment>
<dbReference type="EMBL" id="NWUO01000016">
    <property type="protein sequence ID" value="PNS10370.1"/>
    <property type="molecule type" value="Genomic_DNA"/>
</dbReference>
<evidence type="ECO:0000256" key="1">
    <source>
        <dbReference type="SAM" id="MobiDB-lite"/>
    </source>
</evidence>
<sequence>MSFSLPGSDLYYLPRDNLSPEKYEEIISPVFAWPKIDSKYIFDDSMHFGFQLINMQERAFNGYTNQLPPHGPQAREKLKNMIYHGEVVMLDGFSGSKGGLFYINEHGELICRDPLAFKFDGAQAVIREYTRSVARRDYSNKGGKPRPTALPERSSGIKQPAPLSTINSKAAGRLLAAGGIYNGNPEGFRQAAQQLGGDAPAGYDQMMSDQAKGLLIAGASVAVV</sequence>
<gene>
    <name evidence="3" type="ORF">COO59_17360</name>
</gene>
<proteinExistence type="predicted"/>